<evidence type="ECO:0000313" key="9">
    <source>
        <dbReference type="Proteomes" id="UP000195879"/>
    </source>
</evidence>
<dbReference type="GO" id="GO:0032040">
    <property type="term" value="C:small-subunit processome"/>
    <property type="evidence" value="ECO:0007669"/>
    <property type="project" value="TreeGrafter"/>
</dbReference>
<evidence type="ECO:0000256" key="6">
    <source>
        <dbReference type="ARBA" id="ARBA00029455"/>
    </source>
</evidence>
<dbReference type="AlphaFoldDB" id="A0A1D3LH76"/>
<dbReference type="GO" id="GO:0034457">
    <property type="term" value="C:Mpp10 complex"/>
    <property type="evidence" value="ECO:0007669"/>
    <property type="project" value="InterPro"/>
</dbReference>
<feature type="compositionally biased region" description="Acidic residues" evidence="7">
    <location>
        <begin position="185"/>
        <end position="199"/>
    </location>
</feature>
<evidence type="ECO:0000256" key="1">
    <source>
        <dbReference type="ARBA" id="ARBA00004604"/>
    </source>
</evidence>
<proteinExistence type="inferred from homology"/>
<feature type="compositionally biased region" description="Basic and acidic residues" evidence="7">
    <location>
        <begin position="161"/>
        <end position="184"/>
    </location>
</feature>
<keyword evidence="2" id="KW-0690">Ribosome biogenesis</keyword>
<evidence type="ECO:0000256" key="5">
    <source>
        <dbReference type="ARBA" id="ARBA00023274"/>
    </source>
</evidence>
<dbReference type="Pfam" id="PF04006">
    <property type="entry name" value="Mpp10"/>
    <property type="match status" value="2"/>
</dbReference>
<dbReference type="PANTHER" id="PTHR17039:SF0">
    <property type="entry name" value="U3 SMALL NUCLEOLAR RIBONUCLEOPROTEIN PROTEIN MPP10"/>
    <property type="match status" value="1"/>
</dbReference>
<keyword evidence="5 8" id="KW-0687">Ribonucleoprotein</keyword>
<evidence type="ECO:0000313" key="8">
    <source>
        <dbReference type="EMBL" id="SCM07685.1"/>
    </source>
</evidence>
<reference evidence="8 9" key="1">
    <citation type="submission" date="2016-08" db="EMBL/GenBank/DDBJ databases">
        <authorList>
            <consortium name="Pathogen Informatics"/>
        </authorList>
    </citation>
    <scope>NUCLEOTIDE SEQUENCE [LARGE SCALE GENOMIC DNA]</scope>
    <source>
        <strain evidence="8 9">DK</strain>
    </source>
</reference>
<accession>A0A1D3LH76</accession>
<dbReference type="OrthoDB" id="445326at2759"/>
<organism evidence="8 9">
    <name type="scientific">Plasmodium chabaudi adami</name>
    <dbReference type="NCBI Taxonomy" id="5826"/>
    <lineage>
        <taxon>Eukaryota</taxon>
        <taxon>Sar</taxon>
        <taxon>Alveolata</taxon>
        <taxon>Apicomplexa</taxon>
        <taxon>Aconoidasida</taxon>
        <taxon>Haemosporida</taxon>
        <taxon>Plasmodiidae</taxon>
        <taxon>Plasmodium</taxon>
        <taxon>Plasmodium (Vinckeia)</taxon>
    </lineage>
</organism>
<dbReference type="GO" id="GO:0006364">
    <property type="term" value="P:rRNA processing"/>
    <property type="evidence" value="ECO:0007669"/>
    <property type="project" value="UniProtKB-KW"/>
</dbReference>
<keyword evidence="3" id="KW-0698">rRNA processing</keyword>
<dbReference type="EMBL" id="LT608199">
    <property type="protein sequence ID" value="SCM07685.1"/>
    <property type="molecule type" value="Genomic_DNA"/>
</dbReference>
<evidence type="ECO:0000256" key="3">
    <source>
        <dbReference type="ARBA" id="ARBA00022552"/>
    </source>
</evidence>
<comment type="similarity">
    <text evidence="6">Belongs to the MPP10 family.</text>
</comment>
<feature type="compositionally biased region" description="Acidic residues" evidence="7">
    <location>
        <begin position="222"/>
        <end position="275"/>
    </location>
</feature>
<evidence type="ECO:0000256" key="2">
    <source>
        <dbReference type="ARBA" id="ARBA00022517"/>
    </source>
</evidence>
<evidence type="ECO:0000256" key="4">
    <source>
        <dbReference type="ARBA" id="ARBA00023242"/>
    </source>
</evidence>
<gene>
    <name evidence="8" type="primary">MPP10</name>
    <name evidence="8" type="ORF">PCHDK_000078100</name>
</gene>
<dbReference type="GO" id="GO:0005732">
    <property type="term" value="C:sno(s)RNA-containing ribonucleoprotein complex"/>
    <property type="evidence" value="ECO:0007669"/>
    <property type="project" value="InterPro"/>
</dbReference>
<comment type="subcellular location">
    <subcellularLocation>
        <location evidence="1">Nucleus</location>
        <location evidence="1">Nucleolus</location>
    </subcellularLocation>
</comment>
<name>A0A1D3LH76_PLACE</name>
<dbReference type="InterPro" id="IPR012173">
    <property type="entry name" value="Mpp10"/>
</dbReference>
<feature type="region of interest" description="Disordered" evidence="7">
    <location>
        <begin position="553"/>
        <end position="573"/>
    </location>
</feature>
<protein>
    <submittedName>
        <fullName evidence="8">U3 small nucleolar ribonucleoprotein protein MPP10, putative</fullName>
    </submittedName>
</protein>
<sequence>MDEVRIKKYTDLISSFEKKSELELNTKKCNTEDKTNLLEMIEYFSNTLVKYFYNEKEMDDILISNSDLDYEQLWYFIECLIKEKKLENLSTFFNNFEKKIDKEIEETREKNGKKKIKKKKKKVKFLDQQMDQGKNAKRRKITKSESPGESETEEDDDETKDEDKFFNYEEMQKFADIEDNKFVDNSDEGESDNLSDDLDLNQFELEPNQGGDIRYSDFYKGEDEEDDEEEDDEEEEEEEEEEEDEEDEEEEDGEEYDEEEDGEEEEDDEDEEEAGSADMDMEMHAMAQNKSAKSKKMREEADKRLERDLEEMNEYTSKYFDAETSEFEKEKMEKEEIEKELVAKKHWSLIGEVTAQDRPKNSILSLNVDIPKVNTHKNDTFLNKTVGKDFESDEDNGELNNTDRNFIDKKNMLNEEIELVVKQRIKNFLFDDVEKKKIEDLEIFDNENNNDNEVNFNNLDFTKSKLSLVDEYTKKYENEINNNMNGSSKNKEINLQKIELMNLFKKIMHSLDSLSNSYFIPKPVLLNGPNEKIATLHIEENTPIILSEKNKKAPEENYAPGHVKTSNEMSKQERKSLRKLKKMKRKKKILSQFKQSQGSSTGGIAELQKRNNYLMDKNKKSKEEKTNIAKYGVSSKDQLLQKKIKNKYDYNQGINNAMAYDAEKRK</sequence>
<feature type="region of interest" description="Disordered" evidence="7">
    <location>
        <begin position="130"/>
        <end position="302"/>
    </location>
</feature>
<dbReference type="PANTHER" id="PTHR17039">
    <property type="entry name" value="U3 SMALL NUCLEOLAR RIBONUCLEOPROTEIN PROTEIN MPP10"/>
    <property type="match status" value="1"/>
</dbReference>
<dbReference type="Proteomes" id="UP000195879">
    <property type="component" value="Chromosome 5"/>
</dbReference>
<keyword evidence="4" id="KW-0539">Nucleus</keyword>
<feature type="compositionally biased region" description="Acidic residues" evidence="7">
    <location>
        <begin position="148"/>
        <end position="160"/>
    </location>
</feature>
<evidence type="ECO:0000256" key="7">
    <source>
        <dbReference type="SAM" id="MobiDB-lite"/>
    </source>
</evidence>